<accession>A0AAW4GGX5</accession>
<comment type="caution">
    <text evidence="1">The sequence shown here is derived from an EMBL/GenBank/DDBJ whole genome shotgun (WGS) entry which is preliminary data.</text>
</comment>
<gene>
    <name evidence="1" type="ORF">JJW18_10870</name>
    <name evidence="2" type="ORF">JJW19_00120</name>
</gene>
<organism evidence="1 4">
    <name type="scientific">Stenotrophomonas lactitubi</name>
    <dbReference type="NCBI Taxonomy" id="2045214"/>
    <lineage>
        <taxon>Bacteria</taxon>
        <taxon>Pseudomonadati</taxon>
        <taxon>Pseudomonadota</taxon>
        <taxon>Gammaproteobacteria</taxon>
        <taxon>Lysobacterales</taxon>
        <taxon>Lysobacteraceae</taxon>
        <taxon>Stenotrophomonas</taxon>
    </lineage>
</organism>
<evidence type="ECO:0000313" key="4">
    <source>
        <dbReference type="Proteomes" id="UP000784064"/>
    </source>
</evidence>
<sequence>MLRLAKTDSVLLPVTLRLPTDKVDVFNEGTIHVQVKVLSKDRLKAMSDDDTQDAEYIREIVLDVQGLGDDAGTAITGPAAVDQVLTGTWSNFLQAAILQAYFAQFGEARVKNSKTSRGR</sequence>
<keyword evidence="3" id="KW-1185">Reference proteome</keyword>
<dbReference type="Proteomes" id="UP000749453">
    <property type="component" value="Unassembled WGS sequence"/>
</dbReference>
<dbReference type="EMBL" id="JAFFTB010000001">
    <property type="protein sequence ID" value="MBM9936535.1"/>
    <property type="molecule type" value="Genomic_DNA"/>
</dbReference>
<evidence type="ECO:0000313" key="2">
    <source>
        <dbReference type="EMBL" id="MBM9936535.1"/>
    </source>
</evidence>
<dbReference type="RefSeq" id="WP_205404928.1">
    <property type="nucleotide sequence ID" value="NZ_JAFFTA010000017.1"/>
</dbReference>
<dbReference type="Proteomes" id="UP000784064">
    <property type="component" value="Unassembled WGS sequence"/>
</dbReference>
<dbReference type="AlphaFoldDB" id="A0AAW4GGX5"/>
<proteinExistence type="predicted"/>
<evidence type="ECO:0000313" key="1">
    <source>
        <dbReference type="EMBL" id="MBM9913977.1"/>
    </source>
</evidence>
<dbReference type="EMBL" id="JAFFTA010000017">
    <property type="protein sequence ID" value="MBM9913977.1"/>
    <property type="molecule type" value="Genomic_DNA"/>
</dbReference>
<reference evidence="1" key="2">
    <citation type="submission" date="2021-01" db="EMBL/GenBank/DDBJ databases">
        <authorList>
            <person name="Yu Y."/>
        </authorList>
    </citation>
    <scope>NUCLEOTIDE SEQUENCE</scope>
    <source>
        <strain evidence="1">As-5</strain>
        <strain evidence="2">As-6</strain>
    </source>
</reference>
<name>A0AAW4GGX5_9GAMM</name>
<protein>
    <submittedName>
        <fullName evidence="1">Uncharacterized protein</fullName>
    </submittedName>
</protein>
<reference evidence="3" key="1">
    <citation type="submission" date="2021-01" db="EMBL/GenBank/DDBJ databases">
        <title>Stenotrophomonas maltophilia.</title>
        <authorList>
            <person name="Yu Y."/>
        </authorList>
    </citation>
    <scope>NUCLEOTIDE SEQUENCE [LARGE SCALE GENOMIC DNA]</scope>
    <source>
        <strain evidence="3">As-6</strain>
    </source>
</reference>
<evidence type="ECO:0000313" key="3">
    <source>
        <dbReference type="Proteomes" id="UP000749453"/>
    </source>
</evidence>